<proteinExistence type="predicted"/>
<protein>
    <submittedName>
        <fullName evidence="2">Uncharacterized protein</fullName>
    </submittedName>
</protein>
<accession>A0A1I7XUU1</accession>
<evidence type="ECO:0000313" key="2">
    <source>
        <dbReference type="WBParaSite" id="Hba_21590"/>
    </source>
</evidence>
<dbReference type="AlphaFoldDB" id="A0A1I7XUU1"/>
<evidence type="ECO:0000313" key="1">
    <source>
        <dbReference type="Proteomes" id="UP000095283"/>
    </source>
</evidence>
<keyword evidence="1" id="KW-1185">Reference proteome</keyword>
<reference evidence="2" key="1">
    <citation type="submission" date="2016-11" db="UniProtKB">
        <authorList>
            <consortium name="WormBaseParasite"/>
        </authorList>
    </citation>
    <scope>IDENTIFICATION</scope>
</reference>
<dbReference type="WBParaSite" id="Hba_21590">
    <property type="protein sequence ID" value="Hba_21590"/>
    <property type="gene ID" value="Hba_21590"/>
</dbReference>
<organism evidence="1 2">
    <name type="scientific">Heterorhabditis bacteriophora</name>
    <name type="common">Entomopathogenic nematode worm</name>
    <dbReference type="NCBI Taxonomy" id="37862"/>
    <lineage>
        <taxon>Eukaryota</taxon>
        <taxon>Metazoa</taxon>
        <taxon>Ecdysozoa</taxon>
        <taxon>Nematoda</taxon>
        <taxon>Chromadorea</taxon>
        <taxon>Rhabditida</taxon>
        <taxon>Rhabditina</taxon>
        <taxon>Rhabditomorpha</taxon>
        <taxon>Strongyloidea</taxon>
        <taxon>Heterorhabditidae</taxon>
        <taxon>Heterorhabditis</taxon>
    </lineage>
</organism>
<sequence length="63" mass="6826">MNLNPKFEDDSDTRDTVEIGSSYQNCSEGKDGGLICIGFFVEPSEEATSILADLNLTALLINI</sequence>
<dbReference type="Proteomes" id="UP000095283">
    <property type="component" value="Unplaced"/>
</dbReference>
<name>A0A1I7XUU1_HETBA</name>